<reference evidence="2 3" key="1">
    <citation type="journal article" date="2023" name="Nucleic Acids Res.">
        <title>The hologenome of Daphnia magna reveals possible DNA methylation and microbiome-mediated evolution of the host genome.</title>
        <authorList>
            <person name="Chaturvedi A."/>
            <person name="Li X."/>
            <person name="Dhandapani V."/>
            <person name="Marshall H."/>
            <person name="Kissane S."/>
            <person name="Cuenca-Cambronero M."/>
            <person name="Asole G."/>
            <person name="Calvet F."/>
            <person name="Ruiz-Romero M."/>
            <person name="Marangio P."/>
            <person name="Guigo R."/>
            <person name="Rago D."/>
            <person name="Mirbahai L."/>
            <person name="Eastwood N."/>
            <person name="Colbourne J.K."/>
            <person name="Zhou J."/>
            <person name="Mallon E."/>
            <person name="Orsini L."/>
        </authorList>
    </citation>
    <scope>NUCLEOTIDE SEQUENCE [LARGE SCALE GENOMIC DNA]</scope>
    <source>
        <strain evidence="2">LRV0_1</strain>
    </source>
</reference>
<feature type="region of interest" description="Disordered" evidence="1">
    <location>
        <begin position="22"/>
        <end position="109"/>
    </location>
</feature>
<evidence type="ECO:0000313" key="2">
    <source>
        <dbReference type="EMBL" id="KAK4003264.1"/>
    </source>
</evidence>
<dbReference type="Proteomes" id="UP001234178">
    <property type="component" value="Unassembled WGS sequence"/>
</dbReference>
<evidence type="ECO:0000256" key="1">
    <source>
        <dbReference type="SAM" id="MobiDB-lite"/>
    </source>
</evidence>
<organism evidence="2 3">
    <name type="scientific">Daphnia magna</name>
    <dbReference type="NCBI Taxonomy" id="35525"/>
    <lineage>
        <taxon>Eukaryota</taxon>
        <taxon>Metazoa</taxon>
        <taxon>Ecdysozoa</taxon>
        <taxon>Arthropoda</taxon>
        <taxon>Crustacea</taxon>
        <taxon>Branchiopoda</taxon>
        <taxon>Diplostraca</taxon>
        <taxon>Cladocera</taxon>
        <taxon>Anomopoda</taxon>
        <taxon>Daphniidae</taxon>
        <taxon>Daphnia</taxon>
    </lineage>
</organism>
<sequence>MEESWHPLPAALVEEGFEVAGRHRRAVRSSPTTVATNSRKTSGKGSAPTHRKGSTIPHQTGKKPTPSHHSQPENKRKARENHPTKPGKKLVLHHHRQKSYKKSTETKVH</sequence>
<keyword evidence="3" id="KW-1185">Reference proteome</keyword>
<evidence type="ECO:0000313" key="3">
    <source>
        <dbReference type="Proteomes" id="UP001234178"/>
    </source>
</evidence>
<comment type="caution">
    <text evidence="2">The sequence shown here is derived from an EMBL/GenBank/DDBJ whole genome shotgun (WGS) entry which is preliminary data.</text>
</comment>
<name>A0ABQ9YRR5_9CRUS</name>
<proteinExistence type="predicted"/>
<gene>
    <name evidence="2" type="ORF">OUZ56_005038</name>
</gene>
<feature type="compositionally biased region" description="Basic residues" evidence="1">
    <location>
        <begin position="85"/>
        <end position="101"/>
    </location>
</feature>
<accession>A0ABQ9YRR5</accession>
<feature type="compositionally biased region" description="Polar residues" evidence="1">
    <location>
        <begin position="29"/>
        <end position="44"/>
    </location>
</feature>
<feature type="compositionally biased region" description="Basic and acidic residues" evidence="1">
    <location>
        <begin position="70"/>
        <end position="83"/>
    </location>
</feature>
<protein>
    <submittedName>
        <fullName evidence="2">Uncharacterized protein</fullName>
    </submittedName>
</protein>
<dbReference type="EMBL" id="JAOYFB010000001">
    <property type="protein sequence ID" value="KAK4003264.1"/>
    <property type="molecule type" value="Genomic_DNA"/>
</dbReference>